<dbReference type="AlphaFoldDB" id="A0A7D9I503"/>
<comment type="caution">
    <text evidence="1">The sequence shown here is derived from an EMBL/GenBank/DDBJ whole genome shotgun (WGS) entry which is preliminary data.</text>
</comment>
<dbReference type="EMBL" id="CACRXK020003066">
    <property type="protein sequence ID" value="CAB3997292.1"/>
    <property type="molecule type" value="Genomic_DNA"/>
</dbReference>
<gene>
    <name evidence="1" type="ORF">PACLA_8A021009</name>
</gene>
<organism evidence="1 2">
    <name type="scientific">Paramuricea clavata</name>
    <name type="common">Red gorgonian</name>
    <name type="synonym">Violescent sea-whip</name>
    <dbReference type="NCBI Taxonomy" id="317549"/>
    <lineage>
        <taxon>Eukaryota</taxon>
        <taxon>Metazoa</taxon>
        <taxon>Cnidaria</taxon>
        <taxon>Anthozoa</taxon>
        <taxon>Octocorallia</taxon>
        <taxon>Malacalcyonacea</taxon>
        <taxon>Plexauridae</taxon>
        <taxon>Paramuricea</taxon>
    </lineage>
</organism>
<sequence length="592" mass="66741">MAVLSHVGDESLSRNLKCSVGNISQSFYHWDVNSLTLKDVQCAVAYLGNIIYHYGSDCWLSFLHFVHVLQSSWIMSMIITLYYFAVALLACDVFYITIIKPRHFLAEERSRIYVSDNEMGDACSSNTSSTISIHMLFEFNFMNSYCGSQSENHESSANLNASYSNAVWKAENCAKEQSLDRLSNPEKQRRLSFSASEFERWKERLNPGLGHFVRLCKSLSSLSVGGVSRGSSNALNISSSDFSTHDISEITDHSVVALSSGSEDPSSIALSQYSQHTVWTMYSHPVPGSITSSNPHQNQLKRSEREYVFVQRPFVMPLPRVNSWLKNNFFCSQASNPASSGDPGSLTNKACSVGQDRQRGQNNHVIRSSNVAQDTLVSQNGETSGTWARANQIIRDANCYLINNQKTEVVLCGIPAVTGQDYFKPMVEVVRSRTWGSMIELHRKSNWSPTSIYKSLPNVYEEFGLKNRVAFNVEVVETLNATIFHPPSSIEEKDDNLDDNFDSISVTCQKVEKRDQALRDAARATFEQNRARQARTRRLRLFREHEEIEATRPVQVARSISFIDVLKKETYKQVFVPLLFQVGKEILSGLLT</sequence>
<evidence type="ECO:0000313" key="1">
    <source>
        <dbReference type="EMBL" id="CAB3997292.1"/>
    </source>
</evidence>
<proteinExistence type="predicted"/>
<dbReference type="OrthoDB" id="5990490at2759"/>
<reference evidence="1" key="1">
    <citation type="submission" date="2020-04" db="EMBL/GenBank/DDBJ databases">
        <authorList>
            <person name="Alioto T."/>
            <person name="Alioto T."/>
            <person name="Gomez Garrido J."/>
        </authorList>
    </citation>
    <scope>NUCLEOTIDE SEQUENCE</scope>
    <source>
        <strain evidence="1">A484AB</strain>
    </source>
</reference>
<name>A0A7D9I503_PARCT</name>
<accession>A0A7D9I503</accession>
<dbReference type="Proteomes" id="UP001152795">
    <property type="component" value="Unassembled WGS sequence"/>
</dbReference>
<evidence type="ECO:0000313" key="2">
    <source>
        <dbReference type="Proteomes" id="UP001152795"/>
    </source>
</evidence>
<protein>
    <submittedName>
        <fullName evidence="1">Uncharacterized protein</fullName>
    </submittedName>
</protein>
<keyword evidence="2" id="KW-1185">Reference proteome</keyword>